<dbReference type="SMART" id="SM01322">
    <property type="entry name" value="YaeQ"/>
    <property type="match status" value="1"/>
</dbReference>
<protein>
    <submittedName>
        <fullName evidence="1">Putative cytoplasmic protein</fullName>
    </submittedName>
</protein>
<name>A0A0B4XPR6_9GAMM</name>
<reference evidence="1 2" key="1">
    <citation type="journal article" date="2012" name="J. Bacteriol.">
        <title>Genome sequence of an alkane-degrading bacterium, Alcanivorax pacificus type strain W11-5, isolated from deep sea sediment.</title>
        <authorList>
            <person name="Lai Q."/>
            <person name="Shao Z."/>
        </authorList>
    </citation>
    <scope>NUCLEOTIDE SEQUENCE [LARGE SCALE GENOMIC DNA]</scope>
    <source>
        <strain evidence="1 2">W11-5</strain>
    </source>
</reference>
<dbReference type="SUPFAM" id="SSF52980">
    <property type="entry name" value="Restriction endonuclease-like"/>
    <property type="match status" value="1"/>
</dbReference>
<dbReference type="InterPro" id="IPR009822">
    <property type="entry name" value="YaeQ"/>
</dbReference>
<organism evidence="1 2">
    <name type="scientific">Isoalcanivorax pacificus W11-5</name>
    <dbReference type="NCBI Taxonomy" id="391936"/>
    <lineage>
        <taxon>Bacteria</taxon>
        <taxon>Pseudomonadati</taxon>
        <taxon>Pseudomonadota</taxon>
        <taxon>Gammaproteobacteria</taxon>
        <taxon>Oceanospirillales</taxon>
        <taxon>Alcanivoracaceae</taxon>
        <taxon>Isoalcanivorax</taxon>
    </lineage>
</organism>
<gene>
    <name evidence="1" type="ORF">S7S_11690</name>
</gene>
<accession>A0A0B4XPR6</accession>
<dbReference type="RefSeq" id="WP_008736926.1">
    <property type="nucleotide sequence ID" value="NZ_CP004387.1"/>
</dbReference>
<proteinExistence type="predicted"/>
<evidence type="ECO:0000313" key="2">
    <source>
        <dbReference type="Proteomes" id="UP000006764"/>
    </source>
</evidence>
<dbReference type="EMBL" id="CP004387">
    <property type="protein sequence ID" value="AJD48750.1"/>
    <property type="molecule type" value="Genomic_DNA"/>
</dbReference>
<dbReference type="STRING" id="391936.S7S_11690"/>
<keyword evidence="2" id="KW-1185">Reference proteome</keyword>
<dbReference type="PIRSF" id="PIRSF011484">
    <property type="entry name" value="YaeQ"/>
    <property type="match status" value="1"/>
</dbReference>
<dbReference type="PANTHER" id="PTHR38784:SF1">
    <property type="entry name" value="SUCROSE PHOSPHORYLASE"/>
    <property type="match status" value="1"/>
</dbReference>
<dbReference type="InterPro" id="IPR038590">
    <property type="entry name" value="YaeQ_sf"/>
</dbReference>
<dbReference type="Pfam" id="PF07152">
    <property type="entry name" value="YaeQ"/>
    <property type="match status" value="1"/>
</dbReference>
<dbReference type="PANTHER" id="PTHR38784">
    <property type="entry name" value="SUCROSE PHOSPHORYLASE"/>
    <property type="match status" value="1"/>
</dbReference>
<evidence type="ECO:0000313" key="1">
    <source>
        <dbReference type="EMBL" id="AJD48750.1"/>
    </source>
</evidence>
<dbReference type="HOGENOM" id="CLU_096741_0_0_6"/>
<dbReference type="InterPro" id="IPR011335">
    <property type="entry name" value="Restrct_endonuc-II-like"/>
</dbReference>
<dbReference type="Gene3D" id="3.10.640.10">
    <property type="entry name" value="Restriction endonuclease-like alpha-beta roll domain"/>
    <property type="match status" value="1"/>
</dbReference>
<dbReference type="KEGG" id="apac:S7S_11690"/>
<dbReference type="Proteomes" id="UP000006764">
    <property type="component" value="Chromosome"/>
</dbReference>
<dbReference type="AlphaFoldDB" id="A0A0B4XPR6"/>
<sequence>MALSATIYHASLDIADSDRNFYGHERLTLALHPSETAERMVARLLAWCLFNDQLDPPLTFGSGISTPNEPDLWRRDLLDNVQHWIDVGEPDADRVRKACLRSKRVTVLPYGRAWAQWWKRHEKDISRMERADVIALPWQEVGTLATALPRTFTWQVNTSDGALYIVDHRGEMTTLHPDVIKPFAG</sequence>